<feature type="non-terminal residue" evidence="1">
    <location>
        <position position="1"/>
    </location>
</feature>
<dbReference type="AlphaFoldDB" id="A0A381R9J5"/>
<organism evidence="1">
    <name type="scientific">marine metagenome</name>
    <dbReference type="NCBI Taxonomy" id="408172"/>
    <lineage>
        <taxon>unclassified sequences</taxon>
        <taxon>metagenomes</taxon>
        <taxon>ecological metagenomes</taxon>
    </lineage>
</organism>
<proteinExistence type="predicted"/>
<evidence type="ECO:0000313" key="1">
    <source>
        <dbReference type="EMBL" id="SUZ87509.1"/>
    </source>
</evidence>
<dbReference type="EMBL" id="UINC01001727">
    <property type="protein sequence ID" value="SUZ87509.1"/>
    <property type="molecule type" value="Genomic_DNA"/>
</dbReference>
<accession>A0A381R9J5</accession>
<sequence>VHRSLTLSLIGLVSIGIAACQEENPTAFASDLSLKETITLEIEIPWEDFASDLEVFGGYGAPWELGTGVVAKGFAEILNARTLVRFAAYPKVHQVRDTTGTTRPDSSLTFVGGRVVTFFDTIASTNNGPVELGLGATQTPWDKKTVTWVTAVDTLNDLRLWPQPGAGPVTSIGTTVWDPAEGDSAWFELDSLQVEAWADTADVSRGARIESLTDNARLQVSRVVLRLDTRPSSNPDTIIVLSAQRDEISFVYDPIPEAPANGIRIGGAPAWRTVLNVKIPTHLDGPDELCVAAGGCPLELKPLELNYAAITLKSERGEQAFQPTDSIGLDVRQVLRRDALPKAPLGESLTGLLGQRVGPDAFGAKSGTDIEIPITEFVRDLLGSQDGMSPTKTLALLSVFEPISIAYASFHGPGDENGPVLRLVVTVGRAMELP</sequence>
<protein>
    <submittedName>
        <fullName evidence="1">Uncharacterized protein</fullName>
    </submittedName>
</protein>
<name>A0A381R9J5_9ZZZZ</name>
<reference evidence="1" key="1">
    <citation type="submission" date="2018-05" db="EMBL/GenBank/DDBJ databases">
        <authorList>
            <person name="Lanie J.A."/>
            <person name="Ng W.-L."/>
            <person name="Kazmierczak K.M."/>
            <person name="Andrzejewski T.M."/>
            <person name="Davidsen T.M."/>
            <person name="Wayne K.J."/>
            <person name="Tettelin H."/>
            <person name="Glass J.I."/>
            <person name="Rusch D."/>
            <person name="Podicherti R."/>
            <person name="Tsui H.-C.T."/>
            <person name="Winkler M.E."/>
        </authorList>
    </citation>
    <scope>NUCLEOTIDE SEQUENCE</scope>
</reference>
<gene>
    <name evidence="1" type="ORF">METZ01_LOCUS40363</name>
</gene>